<evidence type="ECO:0000313" key="2">
    <source>
        <dbReference type="Proteomes" id="UP000009319"/>
    </source>
</evidence>
<gene>
    <name evidence="1" type="ORF">BN77_2650</name>
</gene>
<proteinExistence type="predicted"/>
<reference evidence="1 2" key="1">
    <citation type="journal article" date="2013" name="Genome Announc.">
        <title>Draft Genome Sequence of Rhizobium mesoamericanum STM3625, a Nitrogen-Fixing Symbiont of Mimosa pudica Isolated in French Guiana (South America).</title>
        <authorList>
            <person name="Moulin L."/>
            <person name="Mornico D."/>
            <person name="Melkonian R."/>
            <person name="Klonowska A."/>
        </authorList>
    </citation>
    <scope>NUCLEOTIDE SEQUENCE [LARGE SCALE GENOMIC DNA]</scope>
    <source>
        <strain evidence="1 2">STM3625</strain>
    </source>
</reference>
<name>K0PVF3_9HYPH</name>
<comment type="caution">
    <text evidence="1">The sequence shown here is derived from an EMBL/GenBank/DDBJ whole genome shotgun (WGS) entry which is preliminary data.</text>
</comment>
<dbReference type="AlphaFoldDB" id="K0PVF3"/>
<protein>
    <submittedName>
        <fullName evidence="1">Uncharacterized protein</fullName>
    </submittedName>
</protein>
<dbReference type="HOGENOM" id="CLU_2919622_0_0_5"/>
<evidence type="ECO:0000313" key="1">
    <source>
        <dbReference type="EMBL" id="CCM75495.1"/>
    </source>
</evidence>
<dbReference type="EMBL" id="CANI01000016">
    <property type="protein sequence ID" value="CCM75495.1"/>
    <property type="molecule type" value="Genomic_DNA"/>
</dbReference>
<accession>K0PVF3</accession>
<keyword evidence="2" id="KW-1185">Reference proteome</keyword>
<sequence>MASGQIARDEEIVLLPITSARYLSRFTVQIPDFANQNDKMRQLRTLRWSWGPNGRKIIGSC</sequence>
<dbReference type="Proteomes" id="UP000009319">
    <property type="component" value="Unassembled WGS sequence"/>
</dbReference>
<organism evidence="1 2">
    <name type="scientific">Rhizobium mesoamericanum STM3625</name>
    <dbReference type="NCBI Taxonomy" id="1211777"/>
    <lineage>
        <taxon>Bacteria</taxon>
        <taxon>Pseudomonadati</taxon>
        <taxon>Pseudomonadota</taxon>
        <taxon>Alphaproteobacteria</taxon>
        <taxon>Hyphomicrobiales</taxon>
        <taxon>Rhizobiaceae</taxon>
        <taxon>Rhizobium/Agrobacterium group</taxon>
        <taxon>Rhizobium</taxon>
    </lineage>
</organism>
<dbReference type="STRING" id="1211777.BN77_2650"/>